<gene>
    <name evidence="3" type="ORF">DL239_20940</name>
</gene>
<name>A0ABX0WCR7_9RHOB</name>
<evidence type="ECO:0000256" key="1">
    <source>
        <dbReference type="SAM" id="MobiDB-lite"/>
    </source>
</evidence>
<reference evidence="3 4" key="1">
    <citation type="submission" date="2018-05" db="EMBL/GenBank/DDBJ databases">
        <authorList>
            <person name="Zhang Y.-J."/>
        </authorList>
    </citation>
    <scope>NUCLEOTIDE SEQUENCE [LARGE SCALE GENOMIC DNA]</scope>
    <source>
        <strain evidence="3 4">CY04</strain>
    </source>
</reference>
<feature type="region of interest" description="Disordered" evidence="1">
    <location>
        <begin position="34"/>
        <end position="91"/>
    </location>
</feature>
<dbReference type="RefSeq" id="WP_167686024.1">
    <property type="nucleotide sequence ID" value="NZ_QHLQ01000043.1"/>
</dbReference>
<keyword evidence="2" id="KW-0732">Signal</keyword>
<dbReference type="Proteomes" id="UP001429564">
    <property type="component" value="Unassembled WGS sequence"/>
</dbReference>
<accession>A0ABX0WCR7</accession>
<evidence type="ECO:0000313" key="3">
    <source>
        <dbReference type="EMBL" id="NIZ63434.1"/>
    </source>
</evidence>
<comment type="caution">
    <text evidence="3">The sequence shown here is derived from an EMBL/GenBank/DDBJ whole genome shotgun (WGS) entry which is preliminary data.</text>
</comment>
<feature type="compositionally biased region" description="Polar residues" evidence="1">
    <location>
        <begin position="53"/>
        <end position="68"/>
    </location>
</feature>
<organism evidence="3 4">
    <name type="scientific">Parasedimentitalea denitrificans</name>
    <dbReference type="NCBI Taxonomy" id="2211118"/>
    <lineage>
        <taxon>Bacteria</taxon>
        <taxon>Pseudomonadati</taxon>
        <taxon>Pseudomonadota</taxon>
        <taxon>Alphaproteobacteria</taxon>
        <taxon>Rhodobacterales</taxon>
        <taxon>Paracoccaceae</taxon>
        <taxon>Parasedimentitalea</taxon>
    </lineage>
</organism>
<dbReference type="EMBL" id="QHLQ01000043">
    <property type="protein sequence ID" value="NIZ63434.1"/>
    <property type="molecule type" value="Genomic_DNA"/>
</dbReference>
<feature type="signal peptide" evidence="2">
    <location>
        <begin position="1"/>
        <end position="24"/>
    </location>
</feature>
<sequence length="91" mass="9134">MARLLKLTALSAAISMGLSAAALAELKLPAEDKNTGTNKVVHEGNDNPAPGTQHPSLTKPASNPSGSSGPWAAHTHGDPDGDGVIGGKDQD</sequence>
<keyword evidence="4" id="KW-1185">Reference proteome</keyword>
<evidence type="ECO:0000313" key="4">
    <source>
        <dbReference type="Proteomes" id="UP001429564"/>
    </source>
</evidence>
<evidence type="ECO:0000256" key="2">
    <source>
        <dbReference type="SAM" id="SignalP"/>
    </source>
</evidence>
<protein>
    <submittedName>
        <fullName evidence="3">Uncharacterized protein</fullName>
    </submittedName>
</protein>
<proteinExistence type="predicted"/>
<feature type="chain" id="PRO_5046167918" evidence="2">
    <location>
        <begin position="25"/>
        <end position="91"/>
    </location>
</feature>
<feature type="compositionally biased region" description="Basic and acidic residues" evidence="1">
    <location>
        <begin position="34"/>
        <end position="45"/>
    </location>
</feature>